<keyword evidence="1" id="KW-0812">Transmembrane</keyword>
<feature type="transmembrane region" description="Helical" evidence="1">
    <location>
        <begin position="20"/>
        <end position="43"/>
    </location>
</feature>
<dbReference type="HOGENOM" id="CLU_3198806_0_0_3"/>
<reference evidence="2" key="1">
    <citation type="submission" date="2009-01" db="EMBL/GenBank/DDBJ databases">
        <title>Complete sequence of chromosome Cyanothece sp. PCC 7425.</title>
        <authorList>
            <consortium name="US DOE Joint Genome Institute"/>
            <person name="Lucas S."/>
            <person name="Copeland A."/>
            <person name="Lapidus A."/>
            <person name="Glavina del Rio T."/>
            <person name="Dalin E."/>
            <person name="Tice H."/>
            <person name="Bruce D."/>
            <person name="Goodwin L."/>
            <person name="Pitluck S."/>
            <person name="Sims D."/>
            <person name="Meineke L."/>
            <person name="Brettin T."/>
            <person name="Detter J.C."/>
            <person name="Han C."/>
            <person name="Larimer F."/>
            <person name="Land M."/>
            <person name="Hauser L."/>
            <person name="Kyrpides N."/>
            <person name="Ovchinnikova G."/>
            <person name="Liberton M."/>
            <person name="Stoeckel J."/>
            <person name="Banerjee A."/>
            <person name="Singh A."/>
            <person name="Page L."/>
            <person name="Sato H."/>
            <person name="Zhao L."/>
            <person name="Sherman L."/>
            <person name="Pakrasi H."/>
            <person name="Richardson P."/>
        </authorList>
    </citation>
    <scope>NUCLEOTIDE SEQUENCE</scope>
    <source>
        <strain evidence="2">PCC 7425</strain>
    </source>
</reference>
<keyword evidence="1" id="KW-1133">Transmembrane helix</keyword>
<sequence length="45" mass="4941">MNKQNPQGKKQKDKTIVLDLEPGTLLLIIAVLLLAPLLLAGFFSH</sequence>
<evidence type="ECO:0000313" key="2">
    <source>
        <dbReference type="EMBL" id="ACL45125.1"/>
    </source>
</evidence>
<dbReference type="AlphaFoldDB" id="B8HKD4"/>
<organism evidence="2">
    <name type="scientific">Cyanothece sp. (strain PCC 7425 / ATCC 29141)</name>
    <dbReference type="NCBI Taxonomy" id="395961"/>
    <lineage>
        <taxon>Bacteria</taxon>
        <taxon>Bacillati</taxon>
        <taxon>Cyanobacteriota</taxon>
        <taxon>Cyanophyceae</taxon>
        <taxon>Gomontiellales</taxon>
        <taxon>Cyanothecaceae</taxon>
        <taxon>Cyanothece</taxon>
    </lineage>
</organism>
<protein>
    <submittedName>
        <fullName evidence="2">Uncharacterized protein</fullName>
    </submittedName>
</protein>
<name>B8HKD4_CYAP4</name>
<proteinExistence type="predicted"/>
<accession>B8HKD4</accession>
<dbReference type="EMBL" id="CP001344">
    <property type="protein sequence ID" value="ACL45125.1"/>
    <property type="molecule type" value="Genomic_DNA"/>
</dbReference>
<gene>
    <name evidence="2" type="ordered locus">Cyan7425_2779</name>
</gene>
<keyword evidence="1" id="KW-0472">Membrane</keyword>
<evidence type="ECO:0000256" key="1">
    <source>
        <dbReference type="SAM" id="Phobius"/>
    </source>
</evidence>
<dbReference type="KEGG" id="cyn:Cyan7425_2779"/>